<feature type="domain" description="DUF6576" evidence="1">
    <location>
        <begin position="237"/>
        <end position="261"/>
    </location>
</feature>
<comment type="caution">
    <text evidence="2">The sequence shown here is derived from an EMBL/GenBank/DDBJ whole genome shotgun (WGS) entry which is preliminary data.</text>
</comment>
<organism evidence="2 3">
    <name type="scientific">Flavobacterium luminosum</name>
    <dbReference type="NCBI Taxonomy" id="2949086"/>
    <lineage>
        <taxon>Bacteria</taxon>
        <taxon>Pseudomonadati</taxon>
        <taxon>Bacteroidota</taxon>
        <taxon>Flavobacteriia</taxon>
        <taxon>Flavobacteriales</taxon>
        <taxon>Flavobacteriaceae</taxon>
        <taxon>Flavobacterium</taxon>
    </lineage>
</organism>
<dbReference type="Pfam" id="PF20216">
    <property type="entry name" value="DUF6576"/>
    <property type="match status" value="1"/>
</dbReference>
<dbReference type="EMBL" id="JAMLJM010000002">
    <property type="protein sequence ID" value="MCL9808391.1"/>
    <property type="molecule type" value="Genomic_DNA"/>
</dbReference>
<evidence type="ECO:0000259" key="1">
    <source>
        <dbReference type="Pfam" id="PF20216"/>
    </source>
</evidence>
<protein>
    <recommendedName>
        <fullName evidence="1">DUF6576 domain-containing protein</fullName>
    </recommendedName>
</protein>
<evidence type="ECO:0000313" key="3">
    <source>
        <dbReference type="Proteomes" id="UP001317191"/>
    </source>
</evidence>
<accession>A0ABT0TLM3</accession>
<sequence length="264" mass="31938">MYSKYKIIALDLQNATIENLNHWFITSDFITAETTKDYLRYRVKDEENTIHLIYIINDFLFGTTSKEDYPLIDIPEYLTNDIVEYCKPIQLSEIESYRSVIIDWIFNTDTTRSKTAFEIKPFQKYTVDFYEMNFPDFISCVTCIEVEELGFNLREFFQPLNQKFKAIHNEFKKYYPRTQYLHEVKLTKIYILEKYILGYSFRLENEPYEHFFYNIHLESLLHQIIPFQFDDKPKLTVDSILEKINRVGIENLTKEEQEFLNKQK</sequence>
<reference evidence="2 3" key="1">
    <citation type="submission" date="2022-05" db="EMBL/GenBank/DDBJ databases">
        <title>Flavobacterium sp., isolated from activated sludge.</title>
        <authorList>
            <person name="Ran Q."/>
        </authorList>
    </citation>
    <scope>NUCLEOTIDE SEQUENCE [LARGE SCALE GENOMIC DNA]</scope>
    <source>
        <strain evidence="2 3">HXWNR70</strain>
    </source>
</reference>
<evidence type="ECO:0000313" key="2">
    <source>
        <dbReference type="EMBL" id="MCL9808391.1"/>
    </source>
</evidence>
<proteinExistence type="predicted"/>
<gene>
    <name evidence="2" type="ORF">NAT50_03370</name>
</gene>
<dbReference type="Proteomes" id="UP001317191">
    <property type="component" value="Unassembled WGS sequence"/>
</dbReference>
<dbReference type="RefSeq" id="WP_250591509.1">
    <property type="nucleotide sequence ID" value="NZ_JAMLJM010000002.1"/>
</dbReference>
<keyword evidence="3" id="KW-1185">Reference proteome</keyword>
<name>A0ABT0TLM3_9FLAO</name>
<dbReference type="InterPro" id="IPR046483">
    <property type="entry name" value="DUF6576"/>
</dbReference>